<feature type="domain" description="Outer membrane lipoprotein BamD-like" evidence="4">
    <location>
        <begin position="230"/>
        <end position="391"/>
    </location>
</feature>
<dbReference type="SUPFAM" id="SSF48452">
    <property type="entry name" value="TPR-like"/>
    <property type="match status" value="1"/>
</dbReference>
<evidence type="ECO:0000259" key="4">
    <source>
        <dbReference type="Pfam" id="PF13525"/>
    </source>
</evidence>
<gene>
    <name evidence="5" type="primary">bamD</name>
    <name evidence="5" type="ORF">HG15A2_11220</name>
</gene>
<evidence type="ECO:0000313" key="5">
    <source>
        <dbReference type="EMBL" id="QDS97854.1"/>
    </source>
</evidence>
<dbReference type="KEGG" id="amob:HG15A2_11220"/>
<dbReference type="InterPro" id="IPR011990">
    <property type="entry name" value="TPR-like_helical_dom_sf"/>
</dbReference>
<protein>
    <submittedName>
        <fullName evidence="5">Outer membrane protein assembly factor BamD</fullName>
    </submittedName>
</protein>
<dbReference type="AlphaFoldDB" id="A0A517MSJ7"/>
<keyword evidence="2" id="KW-0802">TPR repeat</keyword>
<feature type="domain" description="Outer membrane lipoprotein BamD-like" evidence="4">
    <location>
        <begin position="116"/>
        <end position="191"/>
    </location>
</feature>
<organism evidence="5 6">
    <name type="scientific">Adhaeretor mobilis</name>
    <dbReference type="NCBI Taxonomy" id="1930276"/>
    <lineage>
        <taxon>Bacteria</taxon>
        <taxon>Pseudomonadati</taxon>
        <taxon>Planctomycetota</taxon>
        <taxon>Planctomycetia</taxon>
        <taxon>Pirellulales</taxon>
        <taxon>Lacipirellulaceae</taxon>
        <taxon>Adhaeretor</taxon>
    </lineage>
</organism>
<dbReference type="RefSeq" id="WP_145058563.1">
    <property type="nucleotide sequence ID" value="NZ_CP036263.1"/>
</dbReference>
<feature type="compositionally biased region" description="Polar residues" evidence="3">
    <location>
        <begin position="435"/>
        <end position="458"/>
    </location>
</feature>
<proteinExistence type="predicted"/>
<evidence type="ECO:0000256" key="2">
    <source>
        <dbReference type="PROSITE-ProRule" id="PRU00339"/>
    </source>
</evidence>
<dbReference type="PROSITE" id="PS51257">
    <property type="entry name" value="PROKAR_LIPOPROTEIN"/>
    <property type="match status" value="1"/>
</dbReference>
<dbReference type="InterPro" id="IPR039565">
    <property type="entry name" value="BamD-like"/>
</dbReference>
<dbReference type="Proteomes" id="UP000319852">
    <property type="component" value="Chromosome"/>
</dbReference>
<feature type="repeat" description="TPR" evidence="2">
    <location>
        <begin position="152"/>
        <end position="185"/>
    </location>
</feature>
<dbReference type="Gene3D" id="1.25.40.10">
    <property type="entry name" value="Tetratricopeptide repeat domain"/>
    <property type="match status" value="2"/>
</dbReference>
<feature type="region of interest" description="Disordered" evidence="3">
    <location>
        <begin position="428"/>
        <end position="458"/>
    </location>
</feature>
<name>A0A517MSJ7_9BACT</name>
<keyword evidence="6" id="KW-1185">Reference proteome</keyword>
<dbReference type="PROSITE" id="PS50005">
    <property type="entry name" value="TPR"/>
    <property type="match status" value="1"/>
</dbReference>
<dbReference type="OrthoDB" id="274477at2"/>
<dbReference type="InterPro" id="IPR019734">
    <property type="entry name" value="TPR_rpt"/>
</dbReference>
<evidence type="ECO:0000256" key="1">
    <source>
        <dbReference type="ARBA" id="ARBA00022729"/>
    </source>
</evidence>
<reference evidence="5 6" key="1">
    <citation type="submission" date="2019-02" db="EMBL/GenBank/DDBJ databases">
        <title>Deep-cultivation of Planctomycetes and their phenomic and genomic characterization uncovers novel biology.</title>
        <authorList>
            <person name="Wiegand S."/>
            <person name="Jogler M."/>
            <person name="Boedeker C."/>
            <person name="Pinto D."/>
            <person name="Vollmers J."/>
            <person name="Rivas-Marin E."/>
            <person name="Kohn T."/>
            <person name="Peeters S.H."/>
            <person name="Heuer A."/>
            <person name="Rast P."/>
            <person name="Oberbeckmann S."/>
            <person name="Bunk B."/>
            <person name="Jeske O."/>
            <person name="Meyerdierks A."/>
            <person name="Storesund J.E."/>
            <person name="Kallscheuer N."/>
            <person name="Luecker S."/>
            <person name="Lage O.M."/>
            <person name="Pohl T."/>
            <person name="Merkel B.J."/>
            <person name="Hornburger P."/>
            <person name="Mueller R.-W."/>
            <person name="Bruemmer F."/>
            <person name="Labrenz M."/>
            <person name="Spormann A.M."/>
            <person name="Op den Camp H."/>
            <person name="Overmann J."/>
            <person name="Amann R."/>
            <person name="Jetten M.S.M."/>
            <person name="Mascher T."/>
            <person name="Medema M.H."/>
            <person name="Devos D.P."/>
            <person name="Kaster A.-K."/>
            <person name="Ovreas L."/>
            <person name="Rohde M."/>
            <person name="Galperin M.Y."/>
            <person name="Jogler C."/>
        </authorList>
    </citation>
    <scope>NUCLEOTIDE SEQUENCE [LARGE SCALE GENOMIC DNA]</scope>
    <source>
        <strain evidence="5 6">HG15A2</strain>
    </source>
</reference>
<dbReference type="Pfam" id="PF13525">
    <property type="entry name" value="YfiO"/>
    <property type="match status" value="2"/>
</dbReference>
<evidence type="ECO:0000256" key="3">
    <source>
        <dbReference type="SAM" id="MobiDB-lite"/>
    </source>
</evidence>
<dbReference type="EMBL" id="CP036263">
    <property type="protein sequence ID" value="QDS97854.1"/>
    <property type="molecule type" value="Genomic_DNA"/>
</dbReference>
<evidence type="ECO:0000313" key="6">
    <source>
        <dbReference type="Proteomes" id="UP000319852"/>
    </source>
</evidence>
<keyword evidence="1" id="KW-0732">Signal</keyword>
<sequence>MPRLTLALVAAATFAGCASLGVPTPSTPSFAGEPAQPGTSSWWKKHKKKAEFVPGEGFRVAGFDGYFDQEGRPIHAKVAKKIKPKQGGLLADVKFSSAVQGIKTQVGMGPDEQLARASYSEGEQCFREERYNDAIKKFKHTSARSPSVQLKQDAMFQLAESYFFAENYPKANDAYEAIVQEYPNSPHLDKVIRRQFDLARYWESHHNYDPHWAVTPNLLDKRRPLFDTLGRAIKNYENIRLNDPTGPLADDAVMATANSYFIRGRYVDADYHYDLLRKEFPRSEHQYEAHLLGLECKLRRYEGSDYDGTSLQEGKKLAKQLRRQFGVELDAEQRQRIREREGRLEQLLATRDIDQAVYHEGKKEYGSAKFYYSLVAKNYPQTEAGKHAVERIAALEGKPDVPVEPLHAIVKLLPQSAARSSIAQIPLLETGPSLEGNSRQQMATRTDEGQGNASPIRR</sequence>
<accession>A0A517MSJ7</accession>